<comment type="caution">
    <text evidence="1">The sequence shown here is derived from an EMBL/GenBank/DDBJ whole genome shotgun (WGS) entry which is preliminary data.</text>
</comment>
<organism evidence="1 2">
    <name type="scientific">Photobacterium carnosum</name>
    <dbReference type="NCBI Taxonomy" id="2023717"/>
    <lineage>
        <taxon>Bacteria</taxon>
        <taxon>Pseudomonadati</taxon>
        <taxon>Pseudomonadota</taxon>
        <taxon>Gammaproteobacteria</taxon>
        <taxon>Vibrionales</taxon>
        <taxon>Vibrionaceae</taxon>
        <taxon>Photobacterium</taxon>
    </lineage>
</organism>
<proteinExistence type="predicted"/>
<evidence type="ECO:0000313" key="2">
    <source>
        <dbReference type="Proteomes" id="UP000234420"/>
    </source>
</evidence>
<evidence type="ECO:0000313" key="1">
    <source>
        <dbReference type="EMBL" id="PLC57093.1"/>
    </source>
</evidence>
<dbReference type="RefSeq" id="WP_065208509.1">
    <property type="nucleotide sequence ID" value="NZ_JABJXE010000015.1"/>
</dbReference>
<accession>A0A2N4UQ12</accession>
<reference evidence="1 2" key="1">
    <citation type="journal article" date="2018" name="Syst. Appl. Microbiol.">
        <title>Photobacterium carnosum sp. nov., isolated from spoiled modified atmosphere packaged poultry meat.</title>
        <authorList>
            <person name="Hilgarth M."/>
            <person name="Fuertes S."/>
            <person name="Ehrmann M."/>
            <person name="Vogel R.F."/>
        </authorList>
    </citation>
    <scope>NUCLEOTIDE SEQUENCE [LARGE SCALE GENOMIC DNA]</scope>
    <source>
        <strain evidence="1 2">TMW 2.2021</strain>
    </source>
</reference>
<dbReference type="EMBL" id="NPIB01000020">
    <property type="protein sequence ID" value="PLC57093.1"/>
    <property type="molecule type" value="Genomic_DNA"/>
</dbReference>
<keyword evidence="2" id="KW-1185">Reference proteome</keyword>
<dbReference type="AlphaFoldDB" id="A0A2N4UQ12"/>
<name>A0A2N4UQ12_9GAMM</name>
<gene>
    <name evidence="1" type="ORF">CIK00_15030</name>
</gene>
<protein>
    <submittedName>
        <fullName evidence="1">Uncharacterized protein</fullName>
    </submittedName>
</protein>
<dbReference type="Proteomes" id="UP000234420">
    <property type="component" value="Unassembled WGS sequence"/>
</dbReference>
<sequence length="133" mass="15310">MKSITPTIYEALILLEVLKSYSETEPCHATELSLNIRNEIMSKFPSITHPDFKFNLGLNLDRIDVIDNALVEYEENNMVDQSIFNSCVSEVESRFLGVLNNANYESLISSTVSDIYFCLSQRINAHREYFLFN</sequence>